<dbReference type="RefSeq" id="WP_060462452.1">
    <property type="nucleotide sequence ID" value="NZ_AP025162.1"/>
</dbReference>
<dbReference type="InterPro" id="IPR001967">
    <property type="entry name" value="Peptidase_S11_N"/>
</dbReference>
<dbReference type="Gene3D" id="2.60.410.10">
    <property type="entry name" value="D-Ala-D-Ala carboxypeptidase, C-terminal domain"/>
    <property type="match status" value="1"/>
</dbReference>
<dbReference type="GO" id="GO:0008360">
    <property type="term" value="P:regulation of cell shape"/>
    <property type="evidence" value="ECO:0007669"/>
    <property type="project" value="UniProtKB-KW"/>
</dbReference>
<sequence length="433" mass="47062">MFFSKKIKRAAITTIAAVSIFSCGAVFATIPVSADTTSSYQADQVKLNVKSAIAIDSDSGQILYAKNATKTLPIASMTKLVTVYLTLQAIKNHKLSWDQKVKPTAPIVKVANNAEYSNVPLKLGHSYTIRQLYQATLIESANGAAMLLGQTIAGSQKAFIDQMRAQVKKWGIEDAKIYTACGLPNGNLGKDAYPGVNKNAENTMSAKDMAIVGQKLISAFPEVLETTRLAHLNFKDAGHVTKMANFNWMLKGLSQYDQAYPVDGLKTGTTDAAGACFIGTVQHNGARLITVVMGARHRDGTDPARFMQTKKLMNFIFTKYRPVTMTAGSQMNGAKTIKVTDGDNATTNLGLKNKTTIWDPADGKTLVASLNKKTVEAPIKKDQTIGDYQFKSGNEKIVSLSNPNGMNVKAKALSANNKVNFFVRIWRWIFGGR</sequence>
<evidence type="ECO:0000256" key="15">
    <source>
        <dbReference type="RuleBase" id="RU004016"/>
    </source>
</evidence>
<feature type="binding site" evidence="14">
    <location>
        <position position="266"/>
    </location>
    <ligand>
        <name>substrate</name>
    </ligand>
</feature>
<evidence type="ECO:0000256" key="5">
    <source>
        <dbReference type="ARBA" id="ARBA00022645"/>
    </source>
</evidence>
<keyword evidence="5 18" id="KW-0121">Carboxypeptidase</keyword>
<dbReference type="SUPFAM" id="SSF69189">
    <property type="entry name" value="Penicillin-binding protein associated domain"/>
    <property type="match status" value="1"/>
</dbReference>
<evidence type="ECO:0000256" key="10">
    <source>
        <dbReference type="ARBA" id="ARBA00022984"/>
    </source>
</evidence>
<comment type="catalytic activity">
    <reaction evidence="12">
        <text>Preferential cleavage: (Ac)2-L-Lys-D-Ala-|-D-Ala. Also transpeptidation of peptidyl-alanyl moieties that are N-acyl substituents of D-alanine.</text>
        <dbReference type="EC" id="3.4.16.4"/>
    </reaction>
</comment>
<evidence type="ECO:0000259" key="17">
    <source>
        <dbReference type="SMART" id="SM00936"/>
    </source>
</evidence>
<feature type="chain" id="PRO_5038882991" description="serine-type D-Ala-D-Ala carboxypeptidase" evidence="16">
    <location>
        <begin position="29"/>
        <end position="433"/>
    </location>
</feature>
<dbReference type="GO" id="GO:0071555">
    <property type="term" value="P:cell wall organization"/>
    <property type="evidence" value="ECO:0007669"/>
    <property type="project" value="UniProtKB-KW"/>
</dbReference>
<dbReference type="PANTHER" id="PTHR21581">
    <property type="entry name" value="D-ALANYL-D-ALANINE CARBOXYPEPTIDASE"/>
    <property type="match status" value="1"/>
</dbReference>
<dbReference type="EMBL" id="LJGP01000043">
    <property type="protein sequence ID" value="KWU03094.1"/>
    <property type="molecule type" value="Genomic_DNA"/>
</dbReference>
<keyword evidence="10" id="KW-0573">Peptidoglycan synthesis</keyword>
<keyword evidence="11" id="KW-0961">Cell wall biogenesis/degradation</keyword>
<evidence type="ECO:0000256" key="11">
    <source>
        <dbReference type="ARBA" id="ARBA00023316"/>
    </source>
</evidence>
<protein>
    <recommendedName>
        <fullName evidence="4">serine-type D-Ala-D-Ala carboxypeptidase</fullName>
        <ecNumber evidence="4">3.4.16.4</ecNumber>
    </recommendedName>
</protein>
<keyword evidence="6" id="KW-0645">Protease</keyword>
<evidence type="ECO:0000256" key="6">
    <source>
        <dbReference type="ARBA" id="ARBA00022670"/>
    </source>
</evidence>
<dbReference type="PROSITE" id="PS51257">
    <property type="entry name" value="PROKAR_LIPOPROTEIN"/>
    <property type="match status" value="1"/>
</dbReference>
<dbReference type="UniPathway" id="UPA00219"/>
<evidence type="ECO:0000256" key="3">
    <source>
        <dbReference type="ARBA" id="ARBA00007164"/>
    </source>
</evidence>
<evidence type="ECO:0000256" key="2">
    <source>
        <dbReference type="ARBA" id="ARBA00004752"/>
    </source>
</evidence>
<dbReference type="PRINTS" id="PR00725">
    <property type="entry name" value="DADACBPTASE1"/>
</dbReference>
<dbReference type="InterPro" id="IPR015956">
    <property type="entry name" value="Peniciliin-bd_prot_C_sf"/>
</dbReference>
<dbReference type="GO" id="GO:0006508">
    <property type="term" value="P:proteolysis"/>
    <property type="evidence" value="ECO:0007669"/>
    <property type="project" value="UniProtKB-KW"/>
</dbReference>
<comment type="pathway">
    <text evidence="2">Cell wall biogenesis; peptidoglycan biosynthesis.</text>
</comment>
<dbReference type="InterPro" id="IPR012338">
    <property type="entry name" value="Beta-lactam/transpept-like"/>
</dbReference>
<feature type="domain" description="Peptidase S11 D-Ala-D-Ala carboxypeptidase A C-terminal" evidence="17">
    <location>
        <begin position="320"/>
        <end position="418"/>
    </location>
</feature>
<dbReference type="InterPro" id="IPR018044">
    <property type="entry name" value="Peptidase_S11"/>
</dbReference>
<feature type="active site" evidence="13">
    <location>
        <position position="140"/>
    </location>
</feature>
<dbReference type="InterPro" id="IPR012907">
    <property type="entry name" value="Peptidase_S11_C"/>
</dbReference>
<evidence type="ECO:0000256" key="12">
    <source>
        <dbReference type="ARBA" id="ARBA00034000"/>
    </source>
</evidence>
<dbReference type="Proteomes" id="UP000067598">
    <property type="component" value="Unassembled WGS sequence"/>
</dbReference>
<evidence type="ECO:0000256" key="13">
    <source>
        <dbReference type="PIRSR" id="PIRSR618044-1"/>
    </source>
</evidence>
<evidence type="ECO:0000256" key="16">
    <source>
        <dbReference type="SAM" id="SignalP"/>
    </source>
</evidence>
<dbReference type="SMART" id="SM00936">
    <property type="entry name" value="PBP5_C"/>
    <property type="match status" value="1"/>
</dbReference>
<accession>A0A125P623</accession>
<evidence type="ECO:0000256" key="7">
    <source>
        <dbReference type="ARBA" id="ARBA00022729"/>
    </source>
</evidence>
<feature type="signal peptide" evidence="16">
    <location>
        <begin position="1"/>
        <end position="28"/>
    </location>
</feature>
<feature type="active site" description="Acyl-ester intermediate" evidence="13">
    <location>
        <position position="76"/>
    </location>
</feature>
<organism evidence="18 19">
    <name type="scientific">Lactobacillus crispatus</name>
    <dbReference type="NCBI Taxonomy" id="47770"/>
    <lineage>
        <taxon>Bacteria</taxon>
        <taxon>Bacillati</taxon>
        <taxon>Bacillota</taxon>
        <taxon>Bacilli</taxon>
        <taxon>Lactobacillales</taxon>
        <taxon>Lactobacillaceae</taxon>
        <taxon>Lactobacillus</taxon>
    </lineage>
</organism>
<dbReference type="AlphaFoldDB" id="A0A125P623"/>
<dbReference type="GO" id="GO:0009252">
    <property type="term" value="P:peptidoglycan biosynthetic process"/>
    <property type="evidence" value="ECO:0007669"/>
    <property type="project" value="UniProtKB-UniPathway"/>
</dbReference>
<gene>
    <name evidence="18" type="ORF">AEL95_09115</name>
</gene>
<comment type="function">
    <text evidence="1">Removes C-terminal D-alanyl residues from sugar-peptide cell wall precursors.</text>
</comment>
<dbReference type="GO" id="GO:0009002">
    <property type="term" value="F:serine-type D-Ala-D-Ala carboxypeptidase activity"/>
    <property type="evidence" value="ECO:0007669"/>
    <property type="project" value="UniProtKB-EC"/>
</dbReference>
<dbReference type="Pfam" id="PF00768">
    <property type="entry name" value="Peptidase_S11"/>
    <property type="match status" value="1"/>
</dbReference>
<evidence type="ECO:0000256" key="8">
    <source>
        <dbReference type="ARBA" id="ARBA00022801"/>
    </source>
</evidence>
<evidence type="ECO:0000313" key="19">
    <source>
        <dbReference type="Proteomes" id="UP000067598"/>
    </source>
</evidence>
<dbReference type="PANTHER" id="PTHR21581:SF11">
    <property type="entry name" value="D-ALANYL-D-ALANINE CARBOXYPEPTIDASE DACA"/>
    <property type="match status" value="1"/>
</dbReference>
<name>A0A125P623_9LACO</name>
<evidence type="ECO:0000256" key="14">
    <source>
        <dbReference type="PIRSR" id="PIRSR618044-2"/>
    </source>
</evidence>
<keyword evidence="9" id="KW-0133">Cell shape</keyword>
<comment type="caution">
    <text evidence="18">The sequence shown here is derived from an EMBL/GenBank/DDBJ whole genome shotgun (WGS) entry which is preliminary data.</text>
</comment>
<evidence type="ECO:0000313" key="18">
    <source>
        <dbReference type="EMBL" id="KWU03094.1"/>
    </source>
</evidence>
<evidence type="ECO:0000256" key="4">
    <source>
        <dbReference type="ARBA" id="ARBA00012448"/>
    </source>
</evidence>
<comment type="similarity">
    <text evidence="3 15">Belongs to the peptidase S11 family.</text>
</comment>
<keyword evidence="7 16" id="KW-0732">Signal</keyword>
<feature type="active site" description="Proton acceptor" evidence="13">
    <location>
        <position position="79"/>
    </location>
</feature>
<dbReference type="SUPFAM" id="SSF56601">
    <property type="entry name" value="beta-lactamase/transpeptidase-like"/>
    <property type="match status" value="1"/>
</dbReference>
<evidence type="ECO:0000256" key="1">
    <source>
        <dbReference type="ARBA" id="ARBA00003217"/>
    </source>
</evidence>
<evidence type="ECO:0000256" key="9">
    <source>
        <dbReference type="ARBA" id="ARBA00022960"/>
    </source>
</evidence>
<proteinExistence type="inferred from homology"/>
<dbReference type="Gene3D" id="3.40.710.10">
    <property type="entry name" value="DD-peptidase/beta-lactamase superfamily"/>
    <property type="match status" value="1"/>
</dbReference>
<keyword evidence="8" id="KW-0378">Hydrolase</keyword>
<dbReference type="EC" id="3.4.16.4" evidence="4"/>
<reference evidence="18 19" key="1">
    <citation type="journal article" date="2016" name="Microbiology (Mosc.)">
        <title>Comparison of Lactobacillus crispatus isolates from Lactobacillus-dominated vaginal microbiomes with isolates from microbiomes containing bacterial vaginosis-associated bacteria.</title>
        <authorList>
            <person name="Abdelmaksoud A.A."/>
            <person name="Koparde V.N."/>
            <person name="Sheth N.U."/>
            <person name="Serrano M.G."/>
            <person name="Glascock A.L."/>
            <person name="Fettweis J.M."/>
            <person name="Strauss Iii J.F."/>
            <person name="Buck G.A."/>
            <person name="Jefferson K.K."/>
        </authorList>
    </citation>
    <scope>NUCLEOTIDE SEQUENCE [LARGE SCALE GENOMIC DNA]</scope>
    <source>
        <strain evidence="18 19">VMC3</strain>
    </source>
</reference>
<dbReference type="InterPro" id="IPR037167">
    <property type="entry name" value="Peptidase_S11_C_sf"/>
</dbReference>
<dbReference type="PATRIC" id="fig|47770.28.peg.1336"/>